<comment type="catalytic activity">
    <reaction evidence="3 4">
        <text>N-[(R)-4-phosphopantothenoyl]-L-cysteine + H(+) = (R)-4'-phosphopantetheine + CO2</text>
        <dbReference type="Rhea" id="RHEA:16793"/>
        <dbReference type="ChEBI" id="CHEBI:15378"/>
        <dbReference type="ChEBI" id="CHEBI:16526"/>
        <dbReference type="ChEBI" id="CHEBI:59458"/>
        <dbReference type="ChEBI" id="CHEBI:61723"/>
        <dbReference type="EC" id="4.1.1.36"/>
    </reaction>
</comment>
<proteinExistence type="inferred from homology"/>
<accession>A0ABT7DIM4</accession>
<dbReference type="GO" id="GO:0004632">
    <property type="term" value="F:phosphopantothenate--cysteine ligase activity"/>
    <property type="evidence" value="ECO:0007669"/>
    <property type="project" value="UniProtKB-EC"/>
</dbReference>
<dbReference type="EC" id="4.1.1.36" evidence="3"/>
<name>A0ABT7DIM4_9ACTN</name>
<feature type="binding site" evidence="3">
    <location>
        <position position="337"/>
    </location>
    <ligand>
        <name>CTP</name>
        <dbReference type="ChEBI" id="CHEBI:37563"/>
    </ligand>
</feature>
<comment type="function">
    <text evidence="3">Catalyzes two sequential steps in the biosynthesis of coenzyme A. In the first step cysteine is conjugated to 4'-phosphopantothenate to form 4-phosphopantothenoylcysteine. In the second step the latter compound is decarboxylated to form 4'-phosphopantotheine.</text>
</comment>
<feature type="domain" description="Flavoprotein" evidence="5">
    <location>
        <begin position="18"/>
        <end position="189"/>
    </location>
</feature>
<dbReference type="SUPFAM" id="SSF52507">
    <property type="entry name" value="Homo-oligomeric flavin-containing Cys decarboxylases, HFCD"/>
    <property type="match status" value="1"/>
</dbReference>
<evidence type="ECO:0000256" key="3">
    <source>
        <dbReference type="HAMAP-Rule" id="MF_02225"/>
    </source>
</evidence>
<dbReference type="RefSeq" id="WP_283830702.1">
    <property type="nucleotide sequence ID" value="NZ_JASJEU010000003.1"/>
</dbReference>
<dbReference type="Proteomes" id="UP001232750">
    <property type="component" value="Unassembled WGS sequence"/>
</dbReference>
<evidence type="ECO:0000259" key="5">
    <source>
        <dbReference type="Pfam" id="PF02441"/>
    </source>
</evidence>
<dbReference type="PANTHER" id="PTHR14359:SF6">
    <property type="entry name" value="PHOSPHOPANTOTHENOYLCYSTEINE DECARBOXYLASE"/>
    <property type="match status" value="1"/>
</dbReference>
<keyword evidence="1 3" id="KW-0210">Decarboxylase</keyword>
<dbReference type="InterPro" id="IPR005252">
    <property type="entry name" value="CoaBC"/>
</dbReference>
<dbReference type="InterPro" id="IPR007085">
    <property type="entry name" value="DNA/pantothenate-metab_flavo_C"/>
</dbReference>
<feature type="binding site" evidence="3">
    <location>
        <position position="355"/>
    </location>
    <ligand>
        <name>CTP</name>
        <dbReference type="ChEBI" id="CHEBI:37563"/>
    </ligand>
</feature>
<comment type="caution">
    <text evidence="7">The sequence shown here is derived from an EMBL/GenBank/DDBJ whole genome shotgun (WGS) entry which is preliminary data.</text>
</comment>
<feature type="binding site" evidence="3">
    <location>
        <position position="289"/>
    </location>
    <ligand>
        <name>CTP</name>
        <dbReference type="ChEBI" id="CHEBI:37563"/>
    </ligand>
</feature>
<comment type="pathway">
    <text evidence="3 4">Cofactor biosynthesis; coenzyme A biosynthesis; CoA from (R)-pantothenate: step 2/5.</text>
</comment>
<dbReference type="EC" id="6.3.2.5" evidence="3"/>
<dbReference type="PANTHER" id="PTHR14359">
    <property type="entry name" value="HOMO-OLIGOMERIC FLAVIN CONTAINING CYS DECARBOXYLASE FAMILY"/>
    <property type="match status" value="1"/>
</dbReference>
<dbReference type="Gene3D" id="3.40.50.10300">
    <property type="entry name" value="CoaB-like"/>
    <property type="match status" value="1"/>
</dbReference>
<dbReference type="NCBIfam" id="TIGR00521">
    <property type="entry name" value="coaBC_dfp"/>
    <property type="match status" value="1"/>
</dbReference>
<feature type="domain" description="DNA/pantothenate metabolism flavoprotein C-terminal" evidence="6">
    <location>
        <begin position="196"/>
        <end position="406"/>
    </location>
</feature>
<dbReference type="InterPro" id="IPR035929">
    <property type="entry name" value="CoaB-like_sf"/>
</dbReference>
<keyword evidence="8" id="KW-1185">Reference proteome</keyword>
<comment type="cofactor">
    <cofactor evidence="3">
        <name>Mg(2+)</name>
        <dbReference type="ChEBI" id="CHEBI:18420"/>
    </cofactor>
</comment>
<dbReference type="Pfam" id="PF02441">
    <property type="entry name" value="Flavoprotein"/>
    <property type="match status" value="1"/>
</dbReference>
<evidence type="ECO:0000256" key="2">
    <source>
        <dbReference type="ARBA" id="ARBA00023239"/>
    </source>
</evidence>
<comment type="pathway">
    <text evidence="3 4">Cofactor biosynthesis; coenzyme A biosynthesis; CoA from (R)-pantothenate: step 3/5.</text>
</comment>
<feature type="binding site" evidence="3">
    <location>
        <begin position="318"/>
        <end position="321"/>
    </location>
    <ligand>
        <name>CTP</name>
        <dbReference type="ChEBI" id="CHEBI:37563"/>
    </ligand>
</feature>
<feature type="region of interest" description="Phosphopantothenoylcysteine decarboxylase" evidence="3">
    <location>
        <begin position="1"/>
        <end position="200"/>
    </location>
</feature>
<comment type="caution">
    <text evidence="3">Lacks conserved residue(s) required for the propagation of feature annotation.</text>
</comment>
<keyword evidence="3" id="KW-0479">Metal-binding</keyword>
<keyword evidence="2 3" id="KW-0456">Lyase</keyword>
<feature type="binding site" evidence="3">
    <location>
        <position position="351"/>
    </location>
    <ligand>
        <name>CTP</name>
        <dbReference type="ChEBI" id="CHEBI:37563"/>
    </ligand>
</feature>
<comment type="function">
    <text evidence="4">Catalyzes two steps in the biosynthesis of coenzyme A. In the first step cysteine is conjugated to 4'-phosphopantothenate to form 4-phosphopantothenoylcysteine, in the latter compound is decarboxylated to form 4'-phosphopantotheine.</text>
</comment>
<keyword evidence="3 4" id="KW-0285">Flavoprotein</keyword>
<comment type="similarity">
    <text evidence="3 4">In the N-terminal section; belongs to the HFCD (homo-oligomeric flavin containing Cys decarboxylase) superfamily.</text>
</comment>
<dbReference type="EMBL" id="JASJEU010000003">
    <property type="protein sequence ID" value="MDJ1649373.1"/>
    <property type="molecule type" value="Genomic_DNA"/>
</dbReference>
<feature type="binding site" evidence="3">
    <location>
        <position position="299"/>
    </location>
    <ligand>
        <name>CTP</name>
        <dbReference type="ChEBI" id="CHEBI:37563"/>
    </ligand>
</feature>
<dbReference type="HAMAP" id="MF_02225">
    <property type="entry name" value="CoaBC"/>
    <property type="match status" value="1"/>
</dbReference>
<evidence type="ECO:0000256" key="1">
    <source>
        <dbReference type="ARBA" id="ARBA00022793"/>
    </source>
</evidence>
<dbReference type="InterPro" id="IPR036551">
    <property type="entry name" value="Flavin_trans-like"/>
</dbReference>
<dbReference type="Gene3D" id="3.40.50.1950">
    <property type="entry name" value="Flavin prenyltransferase-like"/>
    <property type="match status" value="1"/>
</dbReference>
<gene>
    <name evidence="3 7" type="primary">coaBC</name>
    <name evidence="7" type="ORF">QNJ86_01020</name>
</gene>
<dbReference type="Pfam" id="PF04127">
    <property type="entry name" value="DFP"/>
    <property type="match status" value="1"/>
</dbReference>
<feature type="active site" description="Proton donor" evidence="3">
    <location>
        <position position="168"/>
    </location>
</feature>
<organism evidence="7 8">
    <name type="scientific">Gordonibacter faecis</name>
    <dbReference type="NCBI Taxonomy" id="3047475"/>
    <lineage>
        <taxon>Bacteria</taxon>
        <taxon>Bacillati</taxon>
        <taxon>Actinomycetota</taxon>
        <taxon>Coriobacteriia</taxon>
        <taxon>Eggerthellales</taxon>
        <taxon>Eggerthellaceae</taxon>
        <taxon>Gordonibacter</taxon>
    </lineage>
</organism>
<dbReference type="GO" id="GO:0004633">
    <property type="term" value="F:phosphopantothenoylcysteine decarboxylase activity"/>
    <property type="evidence" value="ECO:0007669"/>
    <property type="project" value="UniProtKB-EC"/>
</dbReference>
<evidence type="ECO:0000256" key="4">
    <source>
        <dbReference type="RuleBase" id="RU364078"/>
    </source>
</evidence>
<protein>
    <recommendedName>
        <fullName evidence="3">Coenzyme A biosynthesis bifunctional protein CoaBC</fullName>
    </recommendedName>
    <alternativeName>
        <fullName evidence="3">DNA/pantothenate metabolism flavoprotein</fullName>
    </alternativeName>
    <alternativeName>
        <fullName evidence="3">Phosphopantothenoylcysteine synthetase/decarboxylase</fullName>
        <shortName evidence="3">PPCS-PPCDC</shortName>
    </alternativeName>
    <domain>
        <recommendedName>
            <fullName evidence="3">Phosphopantothenoylcysteine decarboxylase</fullName>
            <shortName evidence="3">PPC decarboxylase</shortName>
            <shortName evidence="3">PPC-DC</shortName>
            <ecNumber evidence="3">4.1.1.36</ecNumber>
        </recommendedName>
        <alternativeName>
            <fullName evidence="3">CoaC</fullName>
        </alternativeName>
    </domain>
    <domain>
        <recommendedName>
            <fullName evidence="3">Phosphopantothenate--cysteine ligase</fullName>
            <ecNumber evidence="3">6.3.2.5</ecNumber>
        </recommendedName>
        <alternativeName>
            <fullName evidence="3">CoaB</fullName>
        </alternativeName>
        <alternativeName>
            <fullName evidence="3">Phosphopantothenoylcysteine synthetase</fullName>
            <shortName evidence="3">PPC synthetase</shortName>
            <shortName evidence="3">PPC-S</shortName>
        </alternativeName>
    </domain>
</protein>
<comment type="catalytic activity">
    <reaction evidence="3 4">
        <text>(R)-4'-phosphopantothenate + L-cysteine + CTP = N-[(R)-4-phosphopantothenoyl]-L-cysteine + CMP + diphosphate + H(+)</text>
        <dbReference type="Rhea" id="RHEA:19397"/>
        <dbReference type="ChEBI" id="CHEBI:10986"/>
        <dbReference type="ChEBI" id="CHEBI:15378"/>
        <dbReference type="ChEBI" id="CHEBI:33019"/>
        <dbReference type="ChEBI" id="CHEBI:35235"/>
        <dbReference type="ChEBI" id="CHEBI:37563"/>
        <dbReference type="ChEBI" id="CHEBI:59458"/>
        <dbReference type="ChEBI" id="CHEBI:60377"/>
        <dbReference type="EC" id="6.3.2.5"/>
    </reaction>
</comment>
<reference evidence="7 8" key="1">
    <citation type="submission" date="2023-05" db="EMBL/GenBank/DDBJ databases">
        <title>Gordonibacter KGMB12511T sp. nov., isolated from faeces of healthy Korean.</title>
        <authorList>
            <person name="Kim H.S."/>
            <person name="Kim J.-S."/>
            <person name="Suh M.K."/>
            <person name="Eom M.K."/>
            <person name="Do H.E."/>
            <person name="Lee J.-S."/>
        </authorList>
    </citation>
    <scope>NUCLEOTIDE SEQUENCE [LARGE SCALE GENOMIC DNA]</scope>
    <source>
        <strain evidence="7 8">KGMB12511</strain>
    </source>
</reference>
<sequence length="410" mass="43603">MAEREALSVEEARDARPTVLVGVTGCIAAYKSCEIVRLLQKAGVRVKVVMTEHATEFVGPTTFRALTREPVAVGLFDNPSDPIHHISLAQEADVFVIAPCTANVIAKIANGLADDLLTTTALACTCPLVVAPAMNVNMYENPATRYNIGKLHIRGARIVEADEGYLACGDVGRGRLAEPVDIVSAVLDEVGMTHDLAGRRVLVTAGPTVEPLDPVRYLTNRSSGKTGYALARAAARRGAEVTLVSGPVALSAPEGVRTVHVESARDMLVAAEAAFATADIAVFSAAVADVRPKEVAAQKLKKGTEGVDLSTIELVENPDILATLAVRKRPEQVVVGFAAETNDVIANAQKKLSTKHADLIVGNEVGEGRAFGTDDNEVWFVSAEETYALPLMSKDRLADEILDKALQFFK</sequence>
<comment type="similarity">
    <text evidence="3 4">In the C-terminal section; belongs to the PPC synthetase family.</text>
</comment>
<keyword evidence="3 4" id="KW-0436">Ligase</keyword>
<evidence type="ECO:0000313" key="8">
    <source>
        <dbReference type="Proteomes" id="UP001232750"/>
    </source>
</evidence>
<keyword evidence="3 4" id="KW-0288">FMN</keyword>
<feature type="region of interest" description="Phosphopantothenate--cysteine ligase" evidence="3">
    <location>
        <begin position="201"/>
        <end position="410"/>
    </location>
</feature>
<keyword evidence="3" id="KW-0460">Magnesium</keyword>
<comment type="cofactor">
    <cofactor evidence="3">
        <name>FMN</name>
        <dbReference type="ChEBI" id="CHEBI:58210"/>
    </cofactor>
    <text evidence="3">Binds 1 FMN per subunit.</text>
</comment>
<evidence type="ECO:0000313" key="7">
    <source>
        <dbReference type="EMBL" id="MDJ1649373.1"/>
    </source>
</evidence>
<evidence type="ECO:0000259" key="6">
    <source>
        <dbReference type="Pfam" id="PF04127"/>
    </source>
</evidence>
<keyword evidence="3" id="KW-0511">Multifunctional enzyme</keyword>
<dbReference type="InterPro" id="IPR003382">
    <property type="entry name" value="Flavoprotein"/>
</dbReference>
<dbReference type="SUPFAM" id="SSF102645">
    <property type="entry name" value="CoaB-like"/>
    <property type="match status" value="1"/>
</dbReference>